<comment type="caution">
    <text evidence="12">The sequence shown here is derived from an EMBL/GenBank/DDBJ whole genome shotgun (WGS) entry which is preliminary data.</text>
</comment>
<dbReference type="SUPFAM" id="SSF53850">
    <property type="entry name" value="Periplasmic binding protein-like II"/>
    <property type="match status" value="1"/>
</dbReference>
<dbReference type="PANTHER" id="PTHR30570:SF1">
    <property type="entry name" value="PHOSPHATE-BINDING PROTEIN PSTS"/>
    <property type="match status" value="1"/>
</dbReference>
<dbReference type="InterPro" id="IPR011862">
    <property type="entry name" value="Phos-bd"/>
</dbReference>
<evidence type="ECO:0000256" key="4">
    <source>
        <dbReference type="ARBA" id="ARBA00011529"/>
    </source>
</evidence>
<keyword evidence="10" id="KW-1003">Cell membrane</keyword>
<dbReference type="NCBIfam" id="TIGR02136">
    <property type="entry name" value="ptsS_2"/>
    <property type="match status" value="1"/>
</dbReference>
<reference evidence="12" key="1">
    <citation type="submission" date="2022-05" db="EMBL/GenBank/DDBJ databases">
        <title>Expanded diversity of anoxic marine methylotrophy in a Black Sea sulfate reducing microorganism.</title>
        <authorList>
            <person name="Fischer P.Q."/>
            <person name="Stams A.J.M."/>
            <person name="Villanueva L."/>
            <person name="Sousa D.Z."/>
        </authorList>
    </citation>
    <scope>NUCLEOTIDE SEQUENCE</scope>
    <source>
        <strain evidence="12">P130</strain>
    </source>
</reference>
<keyword evidence="10" id="KW-0472">Membrane</keyword>
<dbReference type="PROSITE" id="PS51257">
    <property type="entry name" value="PROKAR_LIPOPROTEIN"/>
    <property type="match status" value="1"/>
</dbReference>
<keyword evidence="9 10" id="KW-0449">Lipoprotein</keyword>
<comment type="subcellular location">
    <subcellularLocation>
        <location evidence="2 10">Cell membrane</location>
        <topology evidence="2 10">Lipid-anchor</topology>
    </subcellularLocation>
</comment>
<dbReference type="CDD" id="cd13653">
    <property type="entry name" value="PBP2_phosphate_like_1"/>
    <property type="match status" value="1"/>
</dbReference>
<feature type="domain" description="PBP" evidence="11">
    <location>
        <begin position="42"/>
        <end position="290"/>
    </location>
</feature>
<dbReference type="PANTHER" id="PTHR30570">
    <property type="entry name" value="PERIPLASMIC PHOSPHATE BINDING COMPONENT OF PHOSPHATE ABC TRANSPORTER"/>
    <property type="match status" value="1"/>
</dbReference>
<dbReference type="RefSeq" id="WP_302049910.1">
    <property type="nucleotide sequence ID" value="NZ_JAMJEV010000023.1"/>
</dbReference>
<name>A0ABT8QXC3_9FIRM</name>
<dbReference type="Proteomes" id="UP001176021">
    <property type="component" value="Unassembled WGS sequence"/>
</dbReference>
<keyword evidence="6 10" id="KW-0592">Phosphate transport</keyword>
<comment type="subunit">
    <text evidence="4 10">The complex is composed of two ATP-binding proteins (PstB), two transmembrane proteins (PstC and PstA) and a solute-binding protein (PstS).</text>
</comment>
<dbReference type="EMBL" id="JAMJEV010000023">
    <property type="protein sequence ID" value="MDO0825285.1"/>
    <property type="molecule type" value="Genomic_DNA"/>
</dbReference>
<evidence type="ECO:0000256" key="7">
    <source>
        <dbReference type="ARBA" id="ARBA00022729"/>
    </source>
</evidence>
<keyword evidence="8 10" id="KW-0564">Palmitate</keyword>
<dbReference type="InterPro" id="IPR050811">
    <property type="entry name" value="Phosphate_ABC_transporter"/>
</dbReference>
<evidence type="ECO:0000256" key="2">
    <source>
        <dbReference type="ARBA" id="ARBA00004193"/>
    </source>
</evidence>
<dbReference type="Pfam" id="PF12849">
    <property type="entry name" value="PBP_like_2"/>
    <property type="match status" value="1"/>
</dbReference>
<evidence type="ECO:0000256" key="5">
    <source>
        <dbReference type="ARBA" id="ARBA00022448"/>
    </source>
</evidence>
<organism evidence="12 13">
    <name type="scientific">Desulfosporosinus nitroreducens</name>
    <dbReference type="NCBI Taxonomy" id="2018668"/>
    <lineage>
        <taxon>Bacteria</taxon>
        <taxon>Bacillati</taxon>
        <taxon>Bacillota</taxon>
        <taxon>Clostridia</taxon>
        <taxon>Eubacteriales</taxon>
        <taxon>Desulfitobacteriaceae</taxon>
        <taxon>Desulfosporosinus</taxon>
    </lineage>
</organism>
<accession>A0ABT8QXC3</accession>
<evidence type="ECO:0000256" key="6">
    <source>
        <dbReference type="ARBA" id="ARBA00022592"/>
    </source>
</evidence>
<evidence type="ECO:0000313" key="13">
    <source>
        <dbReference type="Proteomes" id="UP001176021"/>
    </source>
</evidence>
<dbReference type="Gene3D" id="3.40.190.10">
    <property type="entry name" value="Periplasmic binding protein-like II"/>
    <property type="match status" value="2"/>
</dbReference>
<proteinExistence type="inferred from homology"/>
<evidence type="ECO:0000256" key="8">
    <source>
        <dbReference type="ARBA" id="ARBA00023139"/>
    </source>
</evidence>
<evidence type="ECO:0000313" key="12">
    <source>
        <dbReference type="EMBL" id="MDO0825285.1"/>
    </source>
</evidence>
<evidence type="ECO:0000256" key="9">
    <source>
        <dbReference type="ARBA" id="ARBA00023288"/>
    </source>
</evidence>
<gene>
    <name evidence="12" type="ORF">M8H41_20865</name>
</gene>
<keyword evidence="5 10" id="KW-0813">Transport</keyword>
<keyword evidence="7 10" id="KW-0732">Signal</keyword>
<comment type="function">
    <text evidence="10">Involved in the system for phosphate transport across the cytoplasmic membrane.</text>
</comment>
<protein>
    <recommendedName>
        <fullName evidence="10">Phosphate-binding protein</fullName>
    </recommendedName>
</protein>
<feature type="signal peptide" evidence="10">
    <location>
        <begin position="1"/>
        <end position="26"/>
    </location>
</feature>
<evidence type="ECO:0000256" key="1">
    <source>
        <dbReference type="ARBA" id="ARBA00002841"/>
    </source>
</evidence>
<comment type="similarity">
    <text evidence="3 10">Belongs to the PstS family.</text>
</comment>
<evidence type="ECO:0000256" key="10">
    <source>
        <dbReference type="RuleBase" id="RU367119"/>
    </source>
</evidence>
<dbReference type="InterPro" id="IPR024370">
    <property type="entry name" value="PBP_domain"/>
</dbReference>
<comment type="function">
    <text evidence="1">Part of the ABC transporter complex PstSACB involved in phosphate import.</text>
</comment>
<evidence type="ECO:0000259" key="11">
    <source>
        <dbReference type="Pfam" id="PF12849"/>
    </source>
</evidence>
<keyword evidence="13" id="KW-1185">Reference proteome</keyword>
<feature type="chain" id="PRO_5044977195" description="Phosphate-binding protein" evidence="10">
    <location>
        <begin position="27"/>
        <end position="304"/>
    </location>
</feature>
<evidence type="ECO:0000256" key="3">
    <source>
        <dbReference type="ARBA" id="ARBA00008725"/>
    </source>
</evidence>
<sequence>MNRKVLTALFLVVSLAFGLVGCSSQAGGSKPLEDAKTQFKSEIKFYGSTTLAPVLSQLSTNFNEHYATWDKVDSQFAKKDIAIYVSGAGSSAGVKSIIDGVSDFGMASRKVSDEEKAKIEGYQEFKLGMDALTISVNPKNNLTKLKDSLTTEEIKKIFAGEFKTWNDVDPFLPKTEIVVVTRDIGGGAHEVFQKAIMGDAKVRADVIQAPSMGALVTKIIENENAIGYASYGMVNQNKGKLAPFKVDGIESTSENILNGTYKVSRPLIVLKKGDLLPQEKAFMDYVVSDEGMDIIEKLGFVPNR</sequence>